<sequence length="390" mass="45513">MIFTLFSYLIGTQDLKETLACEIGPKRTKSKALFVRLFMEEFETFITLWNKQVSYHLGCPYIHHLYDRRLEECGLLIKEKGLDSQSLTVISLSRWSLEKFFLSKDKSDLFSLTKLCELAESVCKIFELPSAESKNFYQYLQRLDQLCERLDKFNGRLEQGSAFFSSYVRKLQECDYRMLSVDEMNALTNQVVSLTEELNKLQPASTPPGKVSQLLCQFLILTTEIEVILPDLNMEEWKTLSNNNTNTWLNLGNRRKATKAVDMGFENAASYNNSQSWRQLLEEINRWRYSKKIMLDWRDKEKKSSRALAMYYLQLYASKKHFITAEFEEKLRESTTKVNQYLVMGRQQEKKTPNKNNFFVPEQLLTPAKVEEKEQVIRLDSAISPASGKG</sequence>
<evidence type="ECO:0000313" key="1">
    <source>
        <dbReference type="EMBL" id="ABS77747.2"/>
    </source>
</evidence>
<dbReference type="Proteomes" id="UP000008555">
    <property type="component" value="Chromosome"/>
</dbReference>
<dbReference type="AlphaFoldDB" id="A9KBS3"/>
<dbReference type="RefSeq" id="WP_011996655.1">
    <property type="nucleotide sequence ID" value="NC_009727.1"/>
</dbReference>
<dbReference type="HOGENOM" id="CLU_707361_0_0_6"/>
<protein>
    <submittedName>
        <fullName evidence="1">Uncharacterized protein</fullName>
    </submittedName>
</protein>
<dbReference type="EMBL" id="CP000733">
    <property type="protein sequence ID" value="ABS77747.2"/>
    <property type="molecule type" value="Genomic_DNA"/>
</dbReference>
<evidence type="ECO:0000313" key="2">
    <source>
        <dbReference type="Proteomes" id="UP000008555"/>
    </source>
</evidence>
<dbReference type="KEGG" id="cbd:CBUD_0618"/>
<reference evidence="1 2" key="1">
    <citation type="journal article" date="2009" name="Infect. Immun.">
        <title>Comparative genomics reveal extensive transposon-mediated genomic plasticity and diversity among potential effector proteins within the genus Coxiella.</title>
        <authorList>
            <person name="Beare P.A."/>
            <person name="Unsworth N."/>
            <person name="Andoh M."/>
            <person name="Voth D.E."/>
            <person name="Omsland A."/>
            <person name="Gilk S.D."/>
            <person name="Williams K.P."/>
            <person name="Sobral B.W."/>
            <person name="Kupko J.J.III."/>
            <person name="Porcella S.F."/>
            <person name="Samuel J.E."/>
            <person name="Heinzen R.A."/>
        </authorList>
    </citation>
    <scope>NUCLEOTIDE SEQUENCE [LARGE SCALE GENOMIC DNA]</scope>
    <source>
        <strain evidence="1 2">Dugway 5J108-111</strain>
    </source>
</reference>
<accession>A9KBS3</accession>
<gene>
    <name evidence="1" type="ordered locus">CBUD_0618</name>
</gene>
<organism evidence="1 2">
    <name type="scientific">Coxiella burnetii (strain Dugway 5J108-111)</name>
    <dbReference type="NCBI Taxonomy" id="434922"/>
    <lineage>
        <taxon>Bacteria</taxon>
        <taxon>Pseudomonadati</taxon>
        <taxon>Pseudomonadota</taxon>
        <taxon>Gammaproteobacteria</taxon>
        <taxon>Legionellales</taxon>
        <taxon>Coxiellaceae</taxon>
        <taxon>Coxiella</taxon>
    </lineage>
</organism>
<proteinExistence type="predicted"/>
<name>A9KBS3_COXBN</name>